<dbReference type="NCBIfam" id="NF037970">
    <property type="entry name" value="vanZ_1"/>
    <property type="match status" value="1"/>
</dbReference>
<evidence type="ECO:0000256" key="2">
    <source>
        <dbReference type="SAM" id="Phobius"/>
    </source>
</evidence>
<dbReference type="GeneID" id="92206625"/>
<keyword evidence="2" id="KW-1133">Transmembrane helix</keyword>
<feature type="transmembrane region" description="Helical" evidence="2">
    <location>
        <begin position="7"/>
        <end position="27"/>
    </location>
</feature>
<feature type="region of interest" description="Disordered" evidence="1">
    <location>
        <begin position="145"/>
        <end position="173"/>
    </location>
</feature>
<dbReference type="Proteomes" id="UP001497383">
    <property type="component" value="Chromosome 2"/>
</dbReference>
<dbReference type="PANTHER" id="PTHR28008:SF1">
    <property type="entry name" value="DOMAIN PROTEIN, PUTATIVE (AFU_ORTHOLOGUE AFUA_3G10980)-RELATED"/>
    <property type="match status" value="1"/>
</dbReference>
<dbReference type="PANTHER" id="PTHR28008">
    <property type="entry name" value="DOMAIN PROTEIN, PUTATIVE (AFU_ORTHOLOGUE AFUA_3G10980)-RELATED"/>
    <property type="match status" value="1"/>
</dbReference>
<dbReference type="Pfam" id="PF04892">
    <property type="entry name" value="VanZ"/>
    <property type="match status" value="1"/>
</dbReference>
<protein>
    <recommendedName>
        <fullName evidence="3">VanZ-like domain-containing protein</fullName>
    </recommendedName>
</protein>
<organism evidence="4 5">
    <name type="scientific">Lodderomyces beijingensis</name>
    <dbReference type="NCBI Taxonomy" id="1775926"/>
    <lineage>
        <taxon>Eukaryota</taxon>
        <taxon>Fungi</taxon>
        <taxon>Dikarya</taxon>
        <taxon>Ascomycota</taxon>
        <taxon>Saccharomycotina</taxon>
        <taxon>Pichiomycetes</taxon>
        <taxon>Debaryomycetaceae</taxon>
        <taxon>Candida/Lodderomyces clade</taxon>
        <taxon>Lodderomyces</taxon>
    </lineage>
</organism>
<feature type="compositionally biased region" description="Polar residues" evidence="1">
    <location>
        <begin position="150"/>
        <end position="167"/>
    </location>
</feature>
<keyword evidence="5" id="KW-1185">Reference proteome</keyword>
<evidence type="ECO:0000259" key="3">
    <source>
        <dbReference type="Pfam" id="PF04892"/>
    </source>
</evidence>
<dbReference type="EMBL" id="OZ022406">
    <property type="protein sequence ID" value="CAK9436907.1"/>
    <property type="molecule type" value="Genomic_DNA"/>
</dbReference>
<sequence>MVHIRYPVLIVFILTLIGAAYLGFAQIEVVHDKLLHFVIFCILTVEFYFIFDAQFKSLKIVRYLTVAVCTFGGSISSEVVQKFVNKERVFDPYDILYNIGGSLLGLAICVAHSNYRKSIAKRERSRHLRMGGGAGSIEETIMLEDEAGYNNPNEQGESGRNTPSDNVKAQMKD</sequence>
<evidence type="ECO:0000256" key="1">
    <source>
        <dbReference type="SAM" id="MobiDB-lite"/>
    </source>
</evidence>
<dbReference type="InterPro" id="IPR006976">
    <property type="entry name" value="VanZ-like"/>
</dbReference>
<evidence type="ECO:0000313" key="4">
    <source>
        <dbReference type="EMBL" id="CAK9436907.1"/>
    </source>
</evidence>
<reference evidence="4 5" key="1">
    <citation type="submission" date="2024-03" db="EMBL/GenBank/DDBJ databases">
        <authorList>
            <person name="Brejova B."/>
        </authorList>
    </citation>
    <scope>NUCLEOTIDE SEQUENCE [LARGE SCALE GENOMIC DNA]</scope>
    <source>
        <strain evidence="4 5">CBS 14171</strain>
    </source>
</reference>
<accession>A0ABP0ZJ23</accession>
<feature type="domain" description="VanZ-like" evidence="3">
    <location>
        <begin position="31"/>
        <end position="110"/>
    </location>
</feature>
<dbReference type="RefSeq" id="XP_066828367.1">
    <property type="nucleotide sequence ID" value="XM_066971316.1"/>
</dbReference>
<feature type="transmembrane region" description="Helical" evidence="2">
    <location>
        <begin position="63"/>
        <end position="83"/>
    </location>
</feature>
<name>A0ABP0ZJ23_9ASCO</name>
<gene>
    <name evidence="4" type="ORF">LODBEIA_P14290</name>
</gene>
<keyword evidence="2" id="KW-0812">Transmembrane</keyword>
<keyword evidence="2" id="KW-0472">Membrane</keyword>
<evidence type="ECO:0000313" key="5">
    <source>
        <dbReference type="Proteomes" id="UP001497383"/>
    </source>
</evidence>
<feature type="transmembrane region" description="Helical" evidence="2">
    <location>
        <begin position="33"/>
        <end position="51"/>
    </location>
</feature>
<feature type="transmembrane region" description="Helical" evidence="2">
    <location>
        <begin position="95"/>
        <end position="115"/>
    </location>
</feature>
<proteinExistence type="predicted"/>